<dbReference type="InterPro" id="IPR036388">
    <property type="entry name" value="WH-like_DNA-bd_sf"/>
</dbReference>
<name>A0AB38R3X0_PARTM</name>
<dbReference type="RefSeq" id="WP_248295911.1">
    <property type="nucleotide sequence ID" value="NZ_CP063415.1"/>
</dbReference>
<dbReference type="InterPro" id="IPR036390">
    <property type="entry name" value="WH_DNA-bd_sf"/>
</dbReference>
<evidence type="ECO:0000313" key="2">
    <source>
        <dbReference type="Proteomes" id="UP001058458"/>
    </source>
</evidence>
<dbReference type="EMBL" id="CP063415">
    <property type="protein sequence ID" value="UOE78288.1"/>
    <property type="molecule type" value="Genomic_DNA"/>
</dbReference>
<protein>
    <submittedName>
        <fullName evidence="1">Replication-relaxation family protein</fullName>
    </submittedName>
</protein>
<dbReference type="InterPro" id="IPR025855">
    <property type="entry name" value="Replic_Relax"/>
</dbReference>
<dbReference type="Pfam" id="PF13814">
    <property type="entry name" value="Replic_Relax"/>
    <property type="match status" value="1"/>
</dbReference>
<evidence type="ECO:0000313" key="1">
    <source>
        <dbReference type="EMBL" id="UOE78288.1"/>
    </source>
</evidence>
<sequence length="415" mass="49540">MSYSLGYDLSYYAEVIVEYLFRYRGMTATQIAHILYGKHYTLAQEKSVYNYLRKLKKQKLVTSYRLQGNISRGSLYYLTEQGYEFAKYLLNIEQGKKGEGWIVPYCSLVESYGDFPYDLYKPTLNQLPHHLMLIEFFKQINAIDLDTECSYRTNLYAAKEYIMDGKEHHYRPDAELKFRDGRIFAVEIDRATESHEQLRRKFRTYRNYLQYLHSNNQKLPSGIFFVVEEKRREHGIKRRWENVMSAFFEEMSDFHKNFNLIMTTMNDVPETILFEYHRDAYERAAEKAIENALKERYDKVLMFGYYKENPIKITFSSAINVSLGTFDLYGNVVCHEMDTALYSRLYDFYQRVVPTAHEREELKLYSLHETYINVAYVKKPTLVRSLDSYEVDDLMKKIIRSLQARSSYIQLDRIE</sequence>
<geneLocation type="plasmid" evidence="1 2">
    <name>unnamed1</name>
</geneLocation>
<keyword evidence="1" id="KW-0614">Plasmid</keyword>
<organism evidence="1 2">
    <name type="scientific">Parageobacillus thermoglucosidasius</name>
    <name type="common">Geobacillus thermoglucosidasius</name>
    <dbReference type="NCBI Taxonomy" id="1426"/>
    <lineage>
        <taxon>Bacteria</taxon>
        <taxon>Bacillati</taxon>
        <taxon>Bacillota</taxon>
        <taxon>Bacilli</taxon>
        <taxon>Bacillales</taxon>
        <taxon>Anoxybacillaceae</taxon>
        <taxon>Parageobacillus</taxon>
    </lineage>
</organism>
<dbReference type="SUPFAM" id="SSF46785">
    <property type="entry name" value="Winged helix' DNA-binding domain"/>
    <property type="match status" value="1"/>
</dbReference>
<reference evidence="1" key="1">
    <citation type="submission" date="2020-10" db="EMBL/GenBank/DDBJ databases">
        <authorList>
            <person name="Delgado J.A."/>
            <person name="Gonzalez J.M."/>
        </authorList>
    </citation>
    <scope>NUCLEOTIDE SEQUENCE</scope>
    <source>
        <strain evidence="1">23.6</strain>
        <plasmid evidence="1">unnamed1</plasmid>
    </source>
</reference>
<dbReference type="AlphaFoldDB" id="A0AB38R3X0"/>
<dbReference type="Proteomes" id="UP001058458">
    <property type="component" value="Plasmid unnamed1"/>
</dbReference>
<gene>
    <name evidence="1" type="ORF">IMI45_19870</name>
</gene>
<proteinExistence type="predicted"/>
<accession>A0AB38R3X0</accession>
<dbReference type="Gene3D" id="1.10.10.10">
    <property type="entry name" value="Winged helix-like DNA-binding domain superfamily/Winged helix DNA-binding domain"/>
    <property type="match status" value="1"/>
</dbReference>